<dbReference type="Pfam" id="PF00501">
    <property type="entry name" value="AMP-binding"/>
    <property type="match status" value="1"/>
</dbReference>
<dbReference type="Gene3D" id="3.40.50.12780">
    <property type="entry name" value="N-terminal domain of ligase-like"/>
    <property type="match status" value="1"/>
</dbReference>
<feature type="domain" description="AMP-dependent synthetase/ligase" evidence="1">
    <location>
        <begin position="38"/>
        <end position="392"/>
    </location>
</feature>
<name>A0A7Z0WQT0_9PSEU</name>
<dbReference type="SUPFAM" id="SSF56801">
    <property type="entry name" value="Acetyl-CoA synthetase-like"/>
    <property type="match status" value="1"/>
</dbReference>
<dbReference type="PANTHER" id="PTHR43767">
    <property type="entry name" value="LONG-CHAIN-FATTY-ACID--COA LIGASE"/>
    <property type="match status" value="1"/>
</dbReference>
<dbReference type="Proteomes" id="UP000185696">
    <property type="component" value="Unassembled WGS sequence"/>
</dbReference>
<dbReference type="InterPro" id="IPR050237">
    <property type="entry name" value="ATP-dep_AMP-bd_enzyme"/>
</dbReference>
<dbReference type="PANTHER" id="PTHR43767:SF1">
    <property type="entry name" value="NONRIBOSOMAL PEPTIDE SYNTHASE PES1 (EUROFUNG)-RELATED"/>
    <property type="match status" value="1"/>
</dbReference>
<evidence type="ECO:0000313" key="3">
    <source>
        <dbReference type="Proteomes" id="UP000185696"/>
    </source>
</evidence>
<protein>
    <submittedName>
        <fullName evidence="2">Long-chain acyl-CoA synthetase</fullName>
    </submittedName>
</protein>
<accession>A0A7Z0WQT0</accession>
<proteinExistence type="predicted"/>
<reference evidence="2 3" key="1">
    <citation type="submission" date="2016-12" db="EMBL/GenBank/DDBJ databases">
        <title>The draft genome sequence of Actinophytocola xinjiangensis.</title>
        <authorList>
            <person name="Wang W."/>
            <person name="Yuan L."/>
        </authorList>
    </citation>
    <scope>NUCLEOTIDE SEQUENCE [LARGE SCALE GENOMIC DNA]</scope>
    <source>
        <strain evidence="2 3">CGMCC 4.4663</strain>
    </source>
</reference>
<evidence type="ECO:0000313" key="2">
    <source>
        <dbReference type="EMBL" id="OLF13231.1"/>
    </source>
</evidence>
<comment type="caution">
    <text evidence="2">The sequence shown here is derived from an EMBL/GenBank/DDBJ whole genome shotgun (WGS) entry which is preliminary data.</text>
</comment>
<dbReference type="AlphaFoldDB" id="A0A7Z0WQT0"/>
<gene>
    <name evidence="2" type="ORF">BLA60_07895</name>
</gene>
<keyword evidence="3" id="KW-1185">Reference proteome</keyword>
<dbReference type="CDD" id="cd04433">
    <property type="entry name" value="AFD_class_I"/>
    <property type="match status" value="1"/>
</dbReference>
<dbReference type="PROSITE" id="PS00455">
    <property type="entry name" value="AMP_BINDING"/>
    <property type="match status" value="1"/>
</dbReference>
<evidence type="ECO:0000259" key="1">
    <source>
        <dbReference type="Pfam" id="PF00501"/>
    </source>
</evidence>
<dbReference type="InterPro" id="IPR042099">
    <property type="entry name" value="ANL_N_sf"/>
</dbReference>
<dbReference type="InterPro" id="IPR020845">
    <property type="entry name" value="AMP-binding_CS"/>
</dbReference>
<sequence length="530" mass="57327">MGTLFEQCAERGVRTTVHLDRPFDIAPERGVDHDVPGLASLVRQAAGWLAAAGARPGERVAIVKANHWDSVLLACAAVRLGALPALVAASLPAETVQLLLKRLDPAVLVTDAATLARTREAGTDLTGLARRTLCLDRPGPGPAANILTVADVRGFAVPPPYRRHDDEPMVVSHTSGTTGVPKLVVHSTETLVRRLARFEAVRWPALGVRPNDTVVQAASFVHGRAFCWTASALCLAPRRIGIVTDFDPVRAETFLRAHPPTTLEALPSVFVGWRDLASGGASPFRDVRLFASTYDAMHPPVVRAFLAASARRFPVWMQGWGQTETGPLSFRFLTRRSVARIGDRHPTTRDLGRPLPGRVALRAVDPRTHRPVRAGEPGILVARTRSRCLGYLGEQERWAAKVRDGWWNTGDLGSISRTGAVRLLDREVDAVEDLSCIELEDVIEDRLPEVVECLIVGAPGQRPLPVVITGDGRLDPPAWRAAVADLPALAEPVALRWADVPRTGTGKARRHELAQALLDASGTPGSGRWT</sequence>
<dbReference type="InterPro" id="IPR000873">
    <property type="entry name" value="AMP-dep_synth/lig_dom"/>
</dbReference>
<organism evidence="2 3">
    <name type="scientific">Actinophytocola xinjiangensis</name>
    <dbReference type="NCBI Taxonomy" id="485602"/>
    <lineage>
        <taxon>Bacteria</taxon>
        <taxon>Bacillati</taxon>
        <taxon>Actinomycetota</taxon>
        <taxon>Actinomycetes</taxon>
        <taxon>Pseudonocardiales</taxon>
        <taxon>Pseudonocardiaceae</taxon>
    </lineage>
</organism>
<dbReference type="OrthoDB" id="4495845at2"/>
<dbReference type="EMBL" id="MSIF01000002">
    <property type="protein sequence ID" value="OLF13231.1"/>
    <property type="molecule type" value="Genomic_DNA"/>
</dbReference>